<organism evidence="1">
    <name type="scientific">marine sediment metagenome</name>
    <dbReference type="NCBI Taxonomy" id="412755"/>
    <lineage>
        <taxon>unclassified sequences</taxon>
        <taxon>metagenomes</taxon>
        <taxon>ecological metagenomes</taxon>
    </lineage>
</organism>
<reference evidence="1" key="1">
    <citation type="journal article" date="2014" name="Front. Microbiol.">
        <title>High frequency of phylogenetically diverse reductive dehalogenase-homologous genes in deep subseafloor sedimentary metagenomes.</title>
        <authorList>
            <person name="Kawai M."/>
            <person name="Futagami T."/>
            <person name="Toyoda A."/>
            <person name="Takaki Y."/>
            <person name="Nishi S."/>
            <person name="Hori S."/>
            <person name="Arai W."/>
            <person name="Tsubouchi T."/>
            <person name="Morono Y."/>
            <person name="Uchiyama I."/>
            <person name="Ito T."/>
            <person name="Fujiyama A."/>
            <person name="Inagaki F."/>
            <person name="Takami H."/>
        </authorList>
    </citation>
    <scope>NUCLEOTIDE SEQUENCE</scope>
    <source>
        <strain evidence="1">Expedition CK06-06</strain>
    </source>
</reference>
<accession>X1RVF1</accession>
<protein>
    <submittedName>
        <fullName evidence="1">Uncharacterized protein</fullName>
    </submittedName>
</protein>
<name>X1RVF1_9ZZZZ</name>
<comment type="caution">
    <text evidence="1">The sequence shown here is derived from an EMBL/GenBank/DDBJ whole genome shotgun (WGS) entry which is preliminary data.</text>
</comment>
<dbReference type="EMBL" id="BARW01007115">
    <property type="protein sequence ID" value="GAI84747.1"/>
    <property type="molecule type" value="Genomic_DNA"/>
</dbReference>
<gene>
    <name evidence="1" type="ORF">S12H4_14878</name>
</gene>
<proteinExistence type="predicted"/>
<evidence type="ECO:0000313" key="1">
    <source>
        <dbReference type="EMBL" id="GAI84747.1"/>
    </source>
</evidence>
<dbReference type="AlphaFoldDB" id="X1RVF1"/>
<sequence length="203" mass="22653">MSFESLINLRHCRVTRKTDVILEKIQITAAPVDFRQPPRAACLHVEISGCSDGTGEVTIHGVPNSEVFDFSENGIVEGIKEFTEVTSIATLGFISEATVGEITIRAATPTGQPIYQEIPIFAEMPCWVDVRRGGIVIAVPGGVVTQVTKLFTKYNSSKPLKENDIIYYRDRRYRVDFIEETFSKSQTPHHLELILKQIKANEG</sequence>